<dbReference type="Proteomes" id="UP000308508">
    <property type="component" value="Unassembled WGS sequence"/>
</dbReference>
<keyword evidence="4" id="KW-1185">Reference proteome</keyword>
<dbReference type="STRING" id="1123377.GCA_000423885_01064"/>
<feature type="region of interest" description="Disordered" evidence="1">
    <location>
        <begin position="501"/>
        <end position="551"/>
    </location>
</feature>
<organism evidence="3 4">
    <name type="scientific">Thermomonas fusca</name>
    <dbReference type="NCBI Taxonomy" id="215690"/>
    <lineage>
        <taxon>Bacteria</taxon>
        <taxon>Pseudomonadati</taxon>
        <taxon>Pseudomonadota</taxon>
        <taxon>Gammaproteobacteria</taxon>
        <taxon>Lysobacterales</taxon>
        <taxon>Lysobacteraceae</taxon>
        <taxon>Thermomonas</taxon>
    </lineage>
</organism>
<sequence length="551" mass="60647">MSGLTGEDLAILKHYAYKAKNRELYWNYLAHLPGNDGYGLLALGVVRNDSMPGAVANAYAQHNGGRKLSEREWEAFGQQLIKEDFERRRLQFEKNHDPQAALNLPVKDVQDAHDVSFSVRGLHRDAWTPRRLLEAARKQDGEQAAEHVWSNMLDNSWKGLSRGSDTVNAIRRYMPVSEAAGYTAKLGLATFMAKYSRDAVNPDVIGGDAFHYRYSPRDRSWSSITEPSQGGLPVIQTVTDPRTLRELNDARQLRLERQEKAGQFHPDDPYREIAQSPRTIAQREPADTDLPGRASLTRSLPTGFAPALQAPADIRHAGHPGHHAFADALDAVRRMEASSRITSGAHSEVLAARLAAEAAERGQGITHVELGRDGQIHVIERHFALEPGKRFSIPGSAAIRDNIEQSSSRWLEASSPHHAAPPAGARSAEQTEALARLSPEDRVLFAHIRAAVPARLDDDIVSRSMVEAKRAGIHGRDDIRLMGLNGNALYISGNFPGRSAITDVSQPAPSLPHSLEASSALSQQREQPATQSSQPVEQERAQMQARSLSMV</sequence>
<dbReference type="Pfam" id="PF20410">
    <property type="entry name" value="X-Tfes_XVIPCD"/>
    <property type="match status" value="1"/>
</dbReference>
<gene>
    <name evidence="3" type="ORF">E5S66_12755</name>
</gene>
<dbReference type="InterPro" id="IPR046519">
    <property type="entry name" value="X-Tfes_XVIPCD"/>
</dbReference>
<feature type="region of interest" description="Disordered" evidence="1">
    <location>
        <begin position="407"/>
        <end position="433"/>
    </location>
</feature>
<dbReference type="RefSeq" id="WP_138349837.1">
    <property type="nucleotide sequence ID" value="NZ_SROY01000007.1"/>
</dbReference>
<dbReference type="AlphaFoldDB" id="A0A5R9PBE2"/>
<reference evidence="3 4" key="1">
    <citation type="submission" date="2019-04" db="EMBL/GenBank/DDBJ databases">
        <authorList>
            <person name="Grouzdev D.S."/>
            <person name="Nazina T.N."/>
        </authorList>
    </citation>
    <scope>NUCLEOTIDE SEQUENCE [LARGE SCALE GENOMIC DNA]</scope>
    <source>
        <strain evidence="3 4">SHC 3-19</strain>
    </source>
</reference>
<protein>
    <submittedName>
        <fullName evidence="3">Hemolysin</fullName>
    </submittedName>
</protein>
<name>A0A5R9PBE2_9GAMM</name>
<evidence type="ECO:0000256" key="1">
    <source>
        <dbReference type="SAM" id="MobiDB-lite"/>
    </source>
</evidence>
<evidence type="ECO:0000313" key="4">
    <source>
        <dbReference type="Proteomes" id="UP000308508"/>
    </source>
</evidence>
<feature type="compositionally biased region" description="Polar residues" evidence="1">
    <location>
        <begin position="516"/>
        <end position="536"/>
    </location>
</feature>
<feature type="domain" description="X-Tfes XVIPCD" evidence="2">
    <location>
        <begin position="315"/>
        <end position="410"/>
    </location>
</feature>
<proteinExistence type="predicted"/>
<accession>A0A5R9PBE2</accession>
<evidence type="ECO:0000313" key="3">
    <source>
        <dbReference type="EMBL" id="TLX20851.1"/>
    </source>
</evidence>
<feature type="compositionally biased region" description="Low complexity" evidence="1">
    <location>
        <begin position="413"/>
        <end position="428"/>
    </location>
</feature>
<dbReference type="EMBL" id="SROY01000007">
    <property type="protein sequence ID" value="TLX20851.1"/>
    <property type="molecule type" value="Genomic_DNA"/>
</dbReference>
<evidence type="ECO:0000259" key="2">
    <source>
        <dbReference type="Pfam" id="PF20410"/>
    </source>
</evidence>
<comment type="caution">
    <text evidence="3">The sequence shown here is derived from an EMBL/GenBank/DDBJ whole genome shotgun (WGS) entry which is preliminary data.</text>
</comment>